<dbReference type="Proteomes" id="UP000273822">
    <property type="component" value="Segment"/>
</dbReference>
<evidence type="ECO:0000313" key="1">
    <source>
        <dbReference type="EMBL" id="AYN58548.1"/>
    </source>
</evidence>
<dbReference type="EMBL" id="MH834619">
    <property type="protein sequence ID" value="AYN58548.1"/>
    <property type="molecule type" value="Genomic_DNA"/>
</dbReference>
<protein>
    <submittedName>
        <fullName evidence="1">Uncharacterized protein</fullName>
    </submittedName>
</protein>
<organism evidence="1 2">
    <name type="scientific">Arthrobacter phage Maureen</name>
    <dbReference type="NCBI Taxonomy" id="2419961"/>
    <lineage>
        <taxon>Viruses</taxon>
        <taxon>Duplodnaviria</taxon>
        <taxon>Heunggongvirae</taxon>
        <taxon>Uroviricota</taxon>
        <taxon>Caudoviricetes</taxon>
        <taxon>Casidaviridae</taxon>
        <taxon>Liebevirus</taxon>
        <taxon>Liebevirus liebe</taxon>
        <taxon>Arthrobacter virus Liebe</taxon>
    </lineage>
</organism>
<accession>A0A3G2KHU9</accession>
<evidence type="ECO:0000313" key="2">
    <source>
        <dbReference type="Proteomes" id="UP000273822"/>
    </source>
</evidence>
<name>A0A3G2KHU9_9CAUD</name>
<sequence length="85" mass="9258">MTDPAALIARIAARYDGGDGEAARLTAEALARLAWRKRRGGKVCVRCGQARQVGDFARDSRRPDGLAYACRVCEAARVRASRRPV</sequence>
<reference evidence="2" key="1">
    <citation type="submission" date="2018-09" db="EMBL/GenBank/DDBJ databases">
        <authorList>
            <person name="Rimple P.A."/>
            <person name="Stoner T.H."/>
            <person name="Garlena R.A."/>
            <person name="Russell D.A."/>
            <person name="Pope W.H."/>
            <person name="Jacobs-Sera D."/>
            <person name="Hatfull G.F."/>
        </authorList>
    </citation>
    <scope>NUCLEOTIDE SEQUENCE [LARGE SCALE GENOMIC DNA]</scope>
</reference>
<proteinExistence type="predicted"/>
<gene>
    <name evidence="1" type="primary">67</name>
    <name evidence="1" type="ORF">PBI_MAUREEN_67</name>
</gene>